<accession>A0A972FP98</accession>
<organism evidence="2 3">
    <name type="scientific">Flavobacterium silvaticum</name>
    <dbReference type="NCBI Taxonomy" id="1852020"/>
    <lineage>
        <taxon>Bacteria</taxon>
        <taxon>Pseudomonadati</taxon>
        <taxon>Bacteroidota</taxon>
        <taxon>Flavobacteriia</taxon>
        <taxon>Flavobacteriales</taxon>
        <taxon>Flavobacteriaceae</taxon>
        <taxon>Flavobacterium</taxon>
    </lineage>
</organism>
<dbReference type="AlphaFoldDB" id="A0A972FP98"/>
<feature type="transmembrane region" description="Helical" evidence="1">
    <location>
        <begin position="107"/>
        <end position="125"/>
    </location>
</feature>
<dbReference type="Proteomes" id="UP000712080">
    <property type="component" value="Unassembled WGS sequence"/>
</dbReference>
<evidence type="ECO:0000313" key="3">
    <source>
        <dbReference type="Proteomes" id="UP000712080"/>
    </source>
</evidence>
<keyword evidence="1" id="KW-1133">Transmembrane helix</keyword>
<keyword evidence="1" id="KW-0812">Transmembrane</keyword>
<keyword evidence="1" id="KW-0472">Membrane</keyword>
<feature type="transmembrane region" description="Helical" evidence="1">
    <location>
        <begin position="350"/>
        <end position="370"/>
    </location>
</feature>
<feature type="transmembrane region" description="Helical" evidence="1">
    <location>
        <begin position="160"/>
        <end position="185"/>
    </location>
</feature>
<proteinExistence type="predicted"/>
<name>A0A972FP98_9FLAO</name>
<reference evidence="2" key="1">
    <citation type="submission" date="2020-02" db="EMBL/GenBank/DDBJ databases">
        <title>Flavobacterium sp. genome.</title>
        <authorList>
            <person name="Jung H.S."/>
            <person name="Baek J.H."/>
            <person name="Jeon C.O."/>
        </authorList>
    </citation>
    <scope>NUCLEOTIDE SEQUENCE</scope>
    <source>
        <strain evidence="2">SE-s28</strain>
    </source>
</reference>
<dbReference type="EMBL" id="JAAMPU010000107">
    <property type="protein sequence ID" value="NMH28900.1"/>
    <property type="molecule type" value="Genomic_DNA"/>
</dbReference>
<dbReference type="RefSeq" id="WP_169528006.1">
    <property type="nucleotide sequence ID" value="NZ_JAAMPU010000107.1"/>
</dbReference>
<feature type="transmembrane region" description="Helical" evidence="1">
    <location>
        <begin position="376"/>
        <end position="394"/>
    </location>
</feature>
<evidence type="ECO:0000256" key="1">
    <source>
        <dbReference type="SAM" id="Phobius"/>
    </source>
</evidence>
<evidence type="ECO:0000313" key="2">
    <source>
        <dbReference type="EMBL" id="NMH28900.1"/>
    </source>
</evidence>
<sequence length="403" mass="45698">MRAFLVPVVAIVWCVVFALILNLPGNVALQGDEVTYWAAAKNIYSSFSPSETRPLLIALIHGFPLLFGITSLVLVNTWVVVLNLMLWVLSILLVYKLTLGKAKAKASILLGFALLFCVGYLAICFKFLSESVFIFMLVFCIYLVRKFIITQNHNFLSASFGVLLLSILVKPLALGLVLIFTVFFFRQVLKIVLNKYSAISVVALILIFFQMDSLRKNQGDFTISYIDSFTYYNYLGDKAECFKNGTHYRQCKGKRYEAFVKLNNSQQKKAAAKDFTNQIRHNFPNLVKAYLYNLYANAFGGSRIIDTAHSGNESIQKILFRISRIQNVLLTFIGVFISVIDVSRFRKTSIFNLLLTFIFGYILVVSGISGNQGDRFSIVFYPIVILQMAYSDLLKAQFTRLRE</sequence>
<protein>
    <submittedName>
        <fullName evidence="2">Uncharacterized protein</fullName>
    </submittedName>
</protein>
<feature type="transmembrane region" description="Helical" evidence="1">
    <location>
        <begin position="131"/>
        <end position="148"/>
    </location>
</feature>
<gene>
    <name evidence="2" type="ORF">G6047_12725</name>
</gene>
<comment type="caution">
    <text evidence="2">The sequence shown here is derived from an EMBL/GenBank/DDBJ whole genome shotgun (WGS) entry which is preliminary data.</text>
</comment>
<feature type="transmembrane region" description="Helical" evidence="1">
    <location>
        <begin position="65"/>
        <end position="95"/>
    </location>
</feature>
<keyword evidence="3" id="KW-1185">Reference proteome</keyword>
<feature type="transmembrane region" description="Helical" evidence="1">
    <location>
        <begin position="191"/>
        <end position="209"/>
    </location>
</feature>